<organism evidence="1 2">
    <name type="scientific">Nitrosomonas stercoris</name>
    <dbReference type="NCBI Taxonomy" id="1444684"/>
    <lineage>
        <taxon>Bacteria</taxon>
        <taxon>Pseudomonadati</taxon>
        <taxon>Pseudomonadota</taxon>
        <taxon>Betaproteobacteria</taxon>
        <taxon>Nitrosomonadales</taxon>
        <taxon>Nitrosomonadaceae</taxon>
        <taxon>Nitrosomonas</taxon>
    </lineage>
</organism>
<keyword evidence="2" id="KW-1185">Reference proteome</keyword>
<evidence type="ECO:0000313" key="1">
    <source>
        <dbReference type="EMBL" id="BBL34150.1"/>
    </source>
</evidence>
<evidence type="ECO:0000313" key="2">
    <source>
        <dbReference type="Proteomes" id="UP000316473"/>
    </source>
</evidence>
<dbReference type="Proteomes" id="UP000316473">
    <property type="component" value="Chromosome"/>
</dbReference>
<proteinExistence type="predicted"/>
<gene>
    <name evidence="1" type="ORF">Nstercoris_00379</name>
</gene>
<dbReference type="AlphaFoldDB" id="A0A4Y1YJ63"/>
<name>A0A4Y1YJ63_9PROT</name>
<accession>A0A4Y1YJ63</accession>
<dbReference type="KEGG" id="nst:Nstercoris_00379"/>
<dbReference type="EMBL" id="AP019755">
    <property type="protein sequence ID" value="BBL34150.1"/>
    <property type="molecule type" value="Genomic_DNA"/>
</dbReference>
<sequence>MRYSCWPFSLDSEMLEHAKGSGRELRKFGAAVRKNSHSDDRSDLILCGELVRSGHSAKQEPAEASRVRA</sequence>
<protein>
    <submittedName>
        <fullName evidence="1">Uncharacterized protein</fullName>
    </submittedName>
</protein>
<reference evidence="1 2" key="1">
    <citation type="submission" date="2019-06" db="EMBL/GenBank/DDBJ databases">
        <title>Nitrosomonas stercoris KYUHI-S whole genome shotgun sequence.</title>
        <authorList>
            <person name="Nakagawa T."/>
            <person name="Tsuchiya Y."/>
            <person name="Takahashi R."/>
        </authorList>
    </citation>
    <scope>NUCLEOTIDE SEQUENCE [LARGE SCALE GENOMIC DNA]</scope>
    <source>
        <strain evidence="1 2">KYUHI-S</strain>
    </source>
</reference>